<comment type="subcellular location">
    <subcellularLocation>
        <location evidence="8 9">Cytoplasm</location>
    </subcellularLocation>
</comment>
<evidence type="ECO:0000256" key="4">
    <source>
        <dbReference type="ARBA" id="ARBA00022432"/>
    </source>
</evidence>
<evidence type="ECO:0000256" key="2">
    <source>
        <dbReference type="ARBA" id="ARBA00004939"/>
    </source>
</evidence>
<dbReference type="GO" id="GO:0004807">
    <property type="term" value="F:triose-phosphate isomerase activity"/>
    <property type="evidence" value="ECO:0007669"/>
    <property type="project" value="UniProtKB-UniRule"/>
</dbReference>
<dbReference type="NCBIfam" id="TIGR00419">
    <property type="entry name" value="tim"/>
    <property type="match status" value="1"/>
</dbReference>
<comment type="pathway">
    <text evidence="2">Carbohydrate metabolism; erythritol degradation.</text>
</comment>
<keyword evidence="6 8" id="KW-0324">Glycolysis</keyword>
<dbReference type="HAMAP" id="MF_00147_B">
    <property type="entry name" value="TIM_B"/>
    <property type="match status" value="1"/>
</dbReference>
<keyword evidence="5 8" id="KW-0963">Cytoplasm</keyword>
<dbReference type="RefSeq" id="WP_274360613.1">
    <property type="nucleotide sequence ID" value="NZ_CP110496.1"/>
</dbReference>
<proteinExistence type="inferred from homology"/>
<dbReference type="InterPro" id="IPR000652">
    <property type="entry name" value="Triosephosphate_isomerase"/>
</dbReference>
<feature type="binding site" evidence="8">
    <location>
        <position position="173"/>
    </location>
    <ligand>
        <name>substrate</name>
    </ligand>
</feature>
<evidence type="ECO:0000256" key="3">
    <source>
        <dbReference type="ARBA" id="ARBA00007422"/>
    </source>
</evidence>
<dbReference type="AlphaFoldDB" id="A0AAX3N851"/>
<dbReference type="EC" id="5.3.1.1" evidence="8 9"/>
<dbReference type="CDD" id="cd00311">
    <property type="entry name" value="TIM"/>
    <property type="match status" value="1"/>
</dbReference>
<keyword evidence="7 8" id="KW-0413">Isomerase</keyword>
<name>A0AAX3N851_9ENTR</name>
<feature type="binding site" evidence="8">
    <location>
        <begin position="9"/>
        <end position="11"/>
    </location>
    <ligand>
        <name>substrate</name>
    </ligand>
</feature>
<evidence type="ECO:0000256" key="1">
    <source>
        <dbReference type="ARBA" id="ARBA00004680"/>
    </source>
</evidence>
<dbReference type="GO" id="GO:0046166">
    <property type="term" value="P:glyceraldehyde-3-phosphate biosynthetic process"/>
    <property type="evidence" value="ECO:0007669"/>
    <property type="project" value="TreeGrafter"/>
</dbReference>
<comment type="caution">
    <text evidence="8">Lacks conserved residue(s) required for the propagation of feature annotation.</text>
</comment>
<dbReference type="FunFam" id="3.20.20.70:FF:000016">
    <property type="entry name" value="Triosephosphate isomerase"/>
    <property type="match status" value="1"/>
</dbReference>
<reference evidence="10" key="1">
    <citation type="submission" date="2022-11" db="EMBL/GenBank/DDBJ databases">
        <title>Genomic comparisons reveal selection pressure and functional variation between nutritional endosymbionts of cave-adapted and epigean Hawaiian planthoppers.</title>
        <authorList>
            <person name="Gossett J.M."/>
            <person name="Porter M.L."/>
            <person name="Vasquez Y."/>
            <person name="Bennett G.M."/>
            <person name="Chong R.A."/>
        </authorList>
    </citation>
    <scope>NUCLEOTIDE SEQUENCE</scope>
    <source>
        <strain evidence="10">OPOL2</strain>
    </source>
</reference>
<organism evidence="10 11">
    <name type="scientific">Candidatus Purcelliella pentastirinorum</name>
    <dbReference type="NCBI Taxonomy" id="472834"/>
    <lineage>
        <taxon>Bacteria</taxon>
        <taxon>Pseudomonadati</taxon>
        <taxon>Pseudomonadota</taxon>
        <taxon>Gammaproteobacteria</taxon>
        <taxon>Enterobacterales</taxon>
        <taxon>Enterobacteriaceae</taxon>
        <taxon>Candidatus Purcelliella</taxon>
    </lineage>
</organism>
<evidence type="ECO:0000256" key="8">
    <source>
        <dbReference type="HAMAP-Rule" id="MF_00147"/>
    </source>
</evidence>
<comment type="subunit">
    <text evidence="8 9">Homodimer.</text>
</comment>
<evidence type="ECO:0000256" key="6">
    <source>
        <dbReference type="ARBA" id="ARBA00023152"/>
    </source>
</evidence>
<dbReference type="Proteomes" id="UP001214992">
    <property type="component" value="Chromosome"/>
</dbReference>
<comment type="pathway">
    <text evidence="8 9">Carbohydrate biosynthesis; gluconeogenesis.</text>
</comment>
<dbReference type="Gene3D" id="3.20.20.70">
    <property type="entry name" value="Aldolase class I"/>
    <property type="match status" value="1"/>
</dbReference>
<dbReference type="InterPro" id="IPR022896">
    <property type="entry name" value="TrioseP_Isoase_bac/euk"/>
</dbReference>
<evidence type="ECO:0000256" key="9">
    <source>
        <dbReference type="RuleBase" id="RU363013"/>
    </source>
</evidence>
<dbReference type="GO" id="GO:0006094">
    <property type="term" value="P:gluconeogenesis"/>
    <property type="evidence" value="ECO:0007669"/>
    <property type="project" value="UniProtKB-UniRule"/>
</dbReference>
<dbReference type="InterPro" id="IPR013785">
    <property type="entry name" value="Aldolase_TIM"/>
</dbReference>
<dbReference type="GO" id="GO:0006096">
    <property type="term" value="P:glycolytic process"/>
    <property type="evidence" value="ECO:0007669"/>
    <property type="project" value="UniProtKB-UniRule"/>
</dbReference>
<feature type="active site" description="Proton acceptor" evidence="8">
    <location>
        <position position="167"/>
    </location>
</feature>
<gene>
    <name evidence="8 10" type="primary">tpiA</name>
    <name evidence="10" type="ORF">ONB71_00335</name>
</gene>
<protein>
    <recommendedName>
        <fullName evidence="8 9">Triosephosphate isomerase</fullName>
        <shortName evidence="8">TIM</shortName>
        <shortName evidence="8">TPI</shortName>
        <ecNumber evidence="8 9">5.3.1.1</ecNumber>
    </recommendedName>
    <alternativeName>
        <fullName evidence="8">Triose-phosphate isomerase</fullName>
    </alternativeName>
</protein>
<dbReference type="EMBL" id="CP110496">
    <property type="protein sequence ID" value="WDI78588.1"/>
    <property type="molecule type" value="Genomic_DNA"/>
</dbReference>
<dbReference type="PANTHER" id="PTHR21139">
    <property type="entry name" value="TRIOSEPHOSPHATE ISOMERASE"/>
    <property type="match status" value="1"/>
</dbReference>
<dbReference type="InterPro" id="IPR020861">
    <property type="entry name" value="Triosephosphate_isomerase_AS"/>
</dbReference>
<comment type="catalytic activity">
    <reaction evidence="8 9">
        <text>D-glyceraldehyde 3-phosphate = dihydroxyacetone phosphate</text>
        <dbReference type="Rhea" id="RHEA:18585"/>
        <dbReference type="ChEBI" id="CHEBI:57642"/>
        <dbReference type="ChEBI" id="CHEBI:59776"/>
        <dbReference type="EC" id="5.3.1.1"/>
    </reaction>
</comment>
<dbReference type="GO" id="GO:0005829">
    <property type="term" value="C:cytosol"/>
    <property type="evidence" value="ECO:0007669"/>
    <property type="project" value="TreeGrafter"/>
</dbReference>
<dbReference type="PROSITE" id="PS51440">
    <property type="entry name" value="TIM_2"/>
    <property type="match status" value="1"/>
</dbReference>
<evidence type="ECO:0000256" key="5">
    <source>
        <dbReference type="ARBA" id="ARBA00022490"/>
    </source>
</evidence>
<dbReference type="InterPro" id="IPR035990">
    <property type="entry name" value="TIM_sf"/>
</dbReference>
<dbReference type="PROSITE" id="PS00171">
    <property type="entry name" value="TIM_1"/>
    <property type="match status" value="1"/>
</dbReference>
<accession>A0AAX3N851</accession>
<feature type="binding site" evidence="8">
    <location>
        <position position="212"/>
    </location>
    <ligand>
        <name>substrate</name>
    </ligand>
</feature>
<dbReference type="SUPFAM" id="SSF51351">
    <property type="entry name" value="Triosephosphate isomerase (TIM)"/>
    <property type="match status" value="1"/>
</dbReference>
<comment type="pathway">
    <text evidence="1 8 9">Carbohydrate degradation; glycolysis; D-glyceraldehyde 3-phosphate from glycerone phosphate: step 1/1.</text>
</comment>
<keyword evidence="4 8" id="KW-0312">Gluconeogenesis</keyword>
<sequence>MKKILILTNWKLNGTKKKIKKLIKKYKNIIDKIKNIKIIIAPPLIYLDYTKKKINKINIKLAAQNIDLHLSGAYTGETSIMMLKDIGIKYVIIGHSERRIYHNEKNNIVEKKFNLVNNNGLIPILCIGENYAEYQNNQTKKICIKQIKFILKKTKTKLLKKLIIAYEPIWAIGTNKSPEPREIQKISKYIKSYIYKKHKELYNKTIIQYGGSVNINNFHEIIKQPDVDGALIGNASLNGKNFISMIKQIR</sequence>
<dbReference type="PANTHER" id="PTHR21139:SF42">
    <property type="entry name" value="TRIOSEPHOSPHATE ISOMERASE"/>
    <property type="match status" value="1"/>
</dbReference>
<dbReference type="Pfam" id="PF00121">
    <property type="entry name" value="TIM"/>
    <property type="match status" value="1"/>
</dbReference>
<dbReference type="GO" id="GO:0019563">
    <property type="term" value="P:glycerol catabolic process"/>
    <property type="evidence" value="ECO:0007669"/>
    <property type="project" value="TreeGrafter"/>
</dbReference>
<evidence type="ECO:0000313" key="11">
    <source>
        <dbReference type="Proteomes" id="UP001214992"/>
    </source>
</evidence>
<feature type="active site" description="Electrophile" evidence="8">
    <location>
        <position position="95"/>
    </location>
</feature>
<comment type="function">
    <text evidence="8">Involved in the gluconeogenesis. Catalyzes stereospecifically the conversion of dihydroxyacetone phosphate (DHAP) to D-glyceraldehyde-3-phosphate (G3P).</text>
</comment>
<evidence type="ECO:0000313" key="10">
    <source>
        <dbReference type="EMBL" id="WDI78588.1"/>
    </source>
</evidence>
<evidence type="ECO:0000256" key="7">
    <source>
        <dbReference type="ARBA" id="ARBA00023235"/>
    </source>
</evidence>
<comment type="similarity">
    <text evidence="3 8 9">Belongs to the triosephosphate isomerase family.</text>
</comment>